<reference evidence="1" key="1">
    <citation type="submission" date="2021-11" db="EMBL/GenBank/DDBJ databases">
        <authorList>
            <consortium name="Genoscope - CEA"/>
            <person name="William W."/>
        </authorList>
    </citation>
    <scope>NUCLEOTIDE SEQUENCE</scope>
</reference>
<dbReference type="AlphaFoldDB" id="A0A8J2S9P6"/>
<evidence type="ECO:0000313" key="2">
    <source>
        <dbReference type="Proteomes" id="UP000789595"/>
    </source>
</evidence>
<dbReference type="Proteomes" id="UP000789595">
    <property type="component" value="Unassembled WGS sequence"/>
</dbReference>
<accession>A0A8J2S9P6</accession>
<proteinExistence type="predicted"/>
<gene>
    <name evidence="1" type="ORF">PECAL_1P27060</name>
</gene>
<sequence>MAAPEAITYISPAHEAMKPFAERPAKDEKQEHGAMVGIPADVLNTYKPPLSDDTPNFYVENKQEKRVNVTQESLTAALEEAAEVQRRANEAYVKQFGQWPAELEALAKKE</sequence>
<name>A0A8J2S9P6_9STRA</name>
<comment type="caution">
    <text evidence="1">The sequence shown here is derived from an EMBL/GenBank/DDBJ whole genome shotgun (WGS) entry which is preliminary data.</text>
</comment>
<evidence type="ECO:0000313" key="1">
    <source>
        <dbReference type="EMBL" id="CAH0366228.1"/>
    </source>
</evidence>
<keyword evidence="2" id="KW-1185">Reference proteome</keyword>
<organism evidence="1 2">
    <name type="scientific">Pelagomonas calceolata</name>
    <dbReference type="NCBI Taxonomy" id="35677"/>
    <lineage>
        <taxon>Eukaryota</taxon>
        <taxon>Sar</taxon>
        <taxon>Stramenopiles</taxon>
        <taxon>Ochrophyta</taxon>
        <taxon>Pelagophyceae</taxon>
        <taxon>Pelagomonadales</taxon>
        <taxon>Pelagomonadaceae</taxon>
        <taxon>Pelagomonas</taxon>
    </lineage>
</organism>
<dbReference type="EMBL" id="CAKKNE010000001">
    <property type="protein sequence ID" value="CAH0366228.1"/>
    <property type="molecule type" value="Genomic_DNA"/>
</dbReference>
<protein>
    <submittedName>
        <fullName evidence="1">Uncharacterized protein</fullName>
    </submittedName>
</protein>